<dbReference type="InterPro" id="IPR012337">
    <property type="entry name" value="RNaseH-like_sf"/>
</dbReference>
<evidence type="ECO:0000313" key="2">
    <source>
        <dbReference type="EMBL" id="GFR83963.1"/>
    </source>
</evidence>
<comment type="caution">
    <text evidence="2">The sequence shown here is derived from an EMBL/GenBank/DDBJ whole genome shotgun (WGS) entry which is preliminary data.</text>
</comment>
<organism evidence="2 3">
    <name type="scientific">Elysia marginata</name>
    <dbReference type="NCBI Taxonomy" id="1093978"/>
    <lineage>
        <taxon>Eukaryota</taxon>
        <taxon>Metazoa</taxon>
        <taxon>Spiralia</taxon>
        <taxon>Lophotrochozoa</taxon>
        <taxon>Mollusca</taxon>
        <taxon>Gastropoda</taxon>
        <taxon>Heterobranchia</taxon>
        <taxon>Euthyneura</taxon>
        <taxon>Panpulmonata</taxon>
        <taxon>Sacoglossa</taxon>
        <taxon>Placobranchoidea</taxon>
        <taxon>Plakobranchidae</taxon>
        <taxon>Elysia</taxon>
    </lineage>
</organism>
<dbReference type="Proteomes" id="UP000762676">
    <property type="component" value="Unassembled WGS sequence"/>
</dbReference>
<accession>A0AAV4GDW7</accession>
<feature type="domain" description="RNase H type-1" evidence="1">
    <location>
        <begin position="9"/>
        <end position="131"/>
    </location>
</feature>
<dbReference type="Gene3D" id="3.30.420.10">
    <property type="entry name" value="Ribonuclease H-like superfamily/Ribonuclease H"/>
    <property type="match status" value="1"/>
</dbReference>
<dbReference type="SUPFAM" id="SSF53098">
    <property type="entry name" value="Ribonuclease H-like"/>
    <property type="match status" value="1"/>
</dbReference>
<gene>
    <name evidence="2" type="ORF">ElyMa_004138700</name>
</gene>
<evidence type="ECO:0000313" key="3">
    <source>
        <dbReference type="Proteomes" id="UP000762676"/>
    </source>
</evidence>
<dbReference type="EMBL" id="BMAT01008389">
    <property type="protein sequence ID" value="GFR83963.1"/>
    <property type="molecule type" value="Genomic_DNA"/>
</dbReference>
<name>A0AAV4GDW7_9GAST</name>
<dbReference type="Pfam" id="PF00075">
    <property type="entry name" value="RNase_H"/>
    <property type="match status" value="1"/>
</dbReference>
<dbReference type="AlphaFoldDB" id="A0AAV4GDW7"/>
<dbReference type="PROSITE" id="PS50879">
    <property type="entry name" value="RNASE_H_1"/>
    <property type="match status" value="1"/>
</dbReference>
<sequence>MVLLKTPLNIGGEGLWIDPAKTHLPFQIPRERTDAAGRYCSSCRAEFIAINSESDWITFNSSYLQDSDEVRICTDSQAALKALERGSSKQKTKLKDLSDTKNLHFAIQWVPGHYGLLGNEMVDVLAKEAAALVRADEAPINKTTAEALISRRVKNTF</sequence>
<reference evidence="2 3" key="1">
    <citation type="journal article" date="2021" name="Elife">
        <title>Chloroplast acquisition without the gene transfer in kleptoplastic sea slugs, Plakobranchus ocellatus.</title>
        <authorList>
            <person name="Maeda T."/>
            <person name="Takahashi S."/>
            <person name="Yoshida T."/>
            <person name="Shimamura S."/>
            <person name="Takaki Y."/>
            <person name="Nagai Y."/>
            <person name="Toyoda A."/>
            <person name="Suzuki Y."/>
            <person name="Arimoto A."/>
            <person name="Ishii H."/>
            <person name="Satoh N."/>
            <person name="Nishiyama T."/>
            <person name="Hasebe M."/>
            <person name="Maruyama T."/>
            <person name="Minagawa J."/>
            <person name="Obokata J."/>
            <person name="Shigenobu S."/>
        </authorList>
    </citation>
    <scope>NUCLEOTIDE SEQUENCE [LARGE SCALE GENOMIC DNA]</scope>
</reference>
<keyword evidence="3" id="KW-1185">Reference proteome</keyword>
<proteinExistence type="predicted"/>
<dbReference type="CDD" id="cd09276">
    <property type="entry name" value="Rnase_HI_RT_non_LTR"/>
    <property type="match status" value="1"/>
</dbReference>
<evidence type="ECO:0000259" key="1">
    <source>
        <dbReference type="PROSITE" id="PS50879"/>
    </source>
</evidence>
<dbReference type="InterPro" id="IPR002156">
    <property type="entry name" value="RNaseH_domain"/>
</dbReference>
<dbReference type="GO" id="GO:0004523">
    <property type="term" value="F:RNA-DNA hybrid ribonuclease activity"/>
    <property type="evidence" value="ECO:0007669"/>
    <property type="project" value="InterPro"/>
</dbReference>
<protein>
    <recommendedName>
        <fullName evidence="1">RNase H type-1 domain-containing protein</fullName>
    </recommendedName>
</protein>
<dbReference type="GO" id="GO:0003676">
    <property type="term" value="F:nucleic acid binding"/>
    <property type="evidence" value="ECO:0007669"/>
    <property type="project" value="InterPro"/>
</dbReference>
<dbReference type="InterPro" id="IPR036397">
    <property type="entry name" value="RNaseH_sf"/>
</dbReference>